<dbReference type="AlphaFoldDB" id="A0A377ND74"/>
<dbReference type="Proteomes" id="UP000254304">
    <property type="component" value="Unassembled WGS sequence"/>
</dbReference>
<evidence type="ECO:0000313" key="2">
    <source>
        <dbReference type="EMBL" id="STQ44714.1"/>
    </source>
</evidence>
<sequence length="42" mass="4637">MLKTLVTRISAAALLVASVSAYAAEPLRVAADPFRTLKFWRM</sequence>
<feature type="chain" id="PRO_5016599062" evidence="1">
    <location>
        <begin position="24"/>
        <end position="42"/>
    </location>
</feature>
<protein>
    <submittedName>
        <fullName evidence="2">Uncharacterized protein</fullName>
    </submittedName>
</protein>
<organism evidence="2 3">
    <name type="scientific">Ewingella americana</name>
    <dbReference type="NCBI Taxonomy" id="41202"/>
    <lineage>
        <taxon>Bacteria</taxon>
        <taxon>Pseudomonadati</taxon>
        <taxon>Pseudomonadota</taxon>
        <taxon>Gammaproteobacteria</taxon>
        <taxon>Enterobacterales</taxon>
        <taxon>Yersiniaceae</taxon>
        <taxon>Ewingella</taxon>
    </lineage>
</organism>
<keyword evidence="1" id="KW-0732">Signal</keyword>
<evidence type="ECO:0000313" key="3">
    <source>
        <dbReference type="Proteomes" id="UP000254304"/>
    </source>
</evidence>
<feature type="signal peptide" evidence="1">
    <location>
        <begin position="1"/>
        <end position="23"/>
    </location>
</feature>
<dbReference type="EMBL" id="UGGO01000001">
    <property type="protein sequence ID" value="STQ44714.1"/>
    <property type="molecule type" value="Genomic_DNA"/>
</dbReference>
<evidence type="ECO:0000256" key="1">
    <source>
        <dbReference type="SAM" id="SignalP"/>
    </source>
</evidence>
<accession>A0A377ND74</accession>
<proteinExistence type="predicted"/>
<gene>
    <name evidence="2" type="ORF">NCTC12157_02437</name>
</gene>
<name>A0A377ND74_9GAMM</name>
<reference evidence="2 3" key="1">
    <citation type="submission" date="2018-06" db="EMBL/GenBank/DDBJ databases">
        <authorList>
            <consortium name="Pathogen Informatics"/>
            <person name="Doyle S."/>
        </authorList>
    </citation>
    <scope>NUCLEOTIDE SEQUENCE [LARGE SCALE GENOMIC DNA]</scope>
    <source>
        <strain evidence="2 3">NCTC12157</strain>
    </source>
</reference>